<dbReference type="EC" id="1.3.99.33" evidence="3"/>
<keyword evidence="7" id="KW-0560">Oxidoreductase</keyword>
<reference evidence="11" key="1">
    <citation type="journal article" date="2022" name="Int. J. Syst. Evol. Microbiol.">
        <title>Genome-based, phenotypic and chemotaxonomic classification of Faecalibacterium strains: proposal of three novel species Faecalibacterium duncaniae sp. nov., Faecalibacterium hattorii sp. nov. and Faecalibacterium gallinarum sp. nov. .</title>
        <authorList>
            <person name="Sakamoto M."/>
            <person name="Sakurai N."/>
            <person name="Tanno H."/>
            <person name="Iino T."/>
            <person name="Ohkuma M."/>
            <person name="Endo A."/>
        </authorList>
    </citation>
    <scope>NUCLEOTIDE SEQUENCE</scope>
    <source>
        <strain evidence="11">JCM 17207</strain>
    </source>
</reference>
<keyword evidence="6" id="KW-0274">FAD</keyword>
<keyword evidence="9" id="KW-0732">Signal</keyword>
<organism evidence="11 12">
    <name type="scientific">Faecalibacterium gallinarum</name>
    <dbReference type="NCBI Taxonomy" id="2903556"/>
    <lineage>
        <taxon>Bacteria</taxon>
        <taxon>Bacillati</taxon>
        <taxon>Bacillota</taxon>
        <taxon>Clostridia</taxon>
        <taxon>Eubacteriales</taxon>
        <taxon>Oscillospiraceae</taxon>
        <taxon>Faecalibacterium</taxon>
    </lineage>
</organism>
<feature type="domain" description="FMN-binding" evidence="10">
    <location>
        <begin position="58"/>
        <end position="131"/>
    </location>
</feature>
<dbReference type="GO" id="GO:0010181">
    <property type="term" value="F:FMN binding"/>
    <property type="evidence" value="ECO:0007669"/>
    <property type="project" value="InterPro"/>
</dbReference>
<dbReference type="Gene3D" id="3.50.50.60">
    <property type="entry name" value="FAD/NAD(P)-binding domain"/>
    <property type="match status" value="1"/>
</dbReference>
<comment type="catalytic activity">
    <reaction evidence="8">
        <text>dihydrourocanate + A = urocanate + AH2</text>
        <dbReference type="Rhea" id="RHEA:36059"/>
        <dbReference type="ChEBI" id="CHEBI:13193"/>
        <dbReference type="ChEBI" id="CHEBI:17499"/>
        <dbReference type="ChEBI" id="CHEBI:27247"/>
        <dbReference type="ChEBI" id="CHEBI:72991"/>
        <dbReference type="EC" id="1.3.99.33"/>
    </reaction>
</comment>
<feature type="signal peptide" evidence="9">
    <location>
        <begin position="1"/>
        <end position="19"/>
    </location>
</feature>
<dbReference type="InterPro" id="IPR006311">
    <property type="entry name" value="TAT_signal"/>
</dbReference>
<dbReference type="PANTHER" id="PTHR43400:SF10">
    <property type="entry name" value="3-OXOSTEROID 1-DEHYDROGENASE"/>
    <property type="match status" value="1"/>
</dbReference>
<dbReference type="SUPFAM" id="SSF51905">
    <property type="entry name" value="FAD/NAD(P)-binding domain"/>
    <property type="match status" value="1"/>
</dbReference>
<evidence type="ECO:0000256" key="2">
    <source>
        <dbReference type="ARBA" id="ARBA00001974"/>
    </source>
</evidence>
<evidence type="ECO:0000256" key="1">
    <source>
        <dbReference type="ARBA" id="ARBA00001917"/>
    </source>
</evidence>
<evidence type="ECO:0000256" key="5">
    <source>
        <dbReference type="ARBA" id="ARBA00022630"/>
    </source>
</evidence>
<comment type="cofactor">
    <cofactor evidence="1">
        <name>FMN</name>
        <dbReference type="ChEBI" id="CHEBI:58210"/>
    </cofactor>
</comment>
<dbReference type="AlphaFoldDB" id="A0AA37MZ86"/>
<dbReference type="PROSITE" id="PS51318">
    <property type="entry name" value="TAT"/>
    <property type="match status" value="1"/>
</dbReference>
<dbReference type="SUPFAM" id="SSF56425">
    <property type="entry name" value="Succinate dehydrogenase/fumarate reductase flavoprotein, catalytic domain"/>
    <property type="match status" value="1"/>
</dbReference>
<dbReference type="SMART" id="SM00900">
    <property type="entry name" value="FMN_bind"/>
    <property type="match status" value="1"/>
</dbReference>
<evidence type="ECO:0000256" key="6">
    <source>
        <dbReference type="ARBA" id="ARBA00022827"/>
    </source>
</evidence>
<name>A0AA37MZ86_9FIRM</name>
<dbReference type="InterPro" id="IPR007329">
    <property type="entry name" value="FMN-bd"/>
</dbReference>
<comment type="caution">
    <text evidence="11">The sequence shown here is derived from an EMBL/GenBank/DDBJ whole genome shotgun (WGS) entry which is preliminary data.</text>
</comment>
<keyword evidence="5" id="KW-0285">Flavoprotein</keyword>
<proteinExistence type="predicted"/>
<dbReference type="RefSeq" id="WP_238317511.1">
    <property type="nucleotide sequence ID" value="NZ_BQKV01000081.1"/>
</dbReference>
<dbReference type="GO" id="GO:0016020">
    <property type="term" value="C:membrane"/>
    <property type="evidence" value="ECO:0007669"/>
    <property type="project" value="InterPro"/>
</dbReference>
<dbReference type="InterPro" id="IPR036188">
    <property type="entry name" value="FAD/NAD-bd_sf"/>
</dbReference>
<dbReference type="Pfam" id="PF00890">
    <property type="entry name" value="FAD_binding_2"/>
    <property type="match status" value="1"/>
</dbReference>
<gene>
    <name evidence="11" type="ORF">JCM17207_18920</name>
</gene>
<dbReference type="EMBL" id="BQKV01000081">
    <property type="protein sequence ID" value="GJN65267.1"/>
    <property type="molecule type" value="Genomic_DNA"/>
</dbReference>
<evidence type="ECO:0000313" key="11">
    <source>
        <dbReference type="EMBL" id="GJN65267.1"/>
    </source>
</evidence>
<dbReference type="Gene3D" id="3.90.1010.20">
    <property type="match status" value="1"/>
</dbReference>
<sequence length="668" mass="70708">MAKKTISRRDFLCGAAAGAVVGAAATGLLTGFGSDQAASASAAAGAYKPGTYSATAQGINTVTVTMTVDADKITDVVIDVSGETEGIGAGLGDQFTAQILDRQNAELDSVSGATVTSNAVQQAAQACLAQAKGESVLIPVDDAASSSWRTAPDPIPDSEIAEIIETEVAIVGFGYAGLSTLRALGEAGVNAVALESMSRDSWWTVGHDIGHINSKILASKGIPQVDPVEFVNNWMLQTHNKANPALIMKFAQHSGDAVDWYLSPVKQETLDKVRTPYWPETESAIHQLNNGLRYYPGEIQWWEASWNGEGMANNTPGQLELKDLSRDNLDYIEANCPSVSVRFSTKGVQLVKDGDRVIGVIAQQEDGSYIKILADRGVVLAGGGFGGNQEMLADLLPGVHRMFTGEEGFSAPFGRDGSAIQMGVWAGGRLEPDISSMNFDSAVVPDYIPGPLWVDKNGQRFQNEAFAGPELNGFFMARTKRGNITSIYDSTYPSQIRRGFPGHQAFDYTNAETVAAMEANFEAARTAGAAGANGWYCADSIEELAGMIGVDAGVLTETVEHYNELCAAGVDTDFGKDPRFLNPVAEGPFFAHVTTPSLGFALVTTGGFVTTNDQQVLGEDYEPIPGLYATGNTCGMRFGPAYVTPIPGVSIGICLTLGRELGNYLASL</sequence>
<dbReference type="Proteomes" id="UP001055185">
    <property type="component" value="Unassembled WGS sequence"/>
</dbReference>
<dbReference type="InterPro" id="IPR050315">
    <property type="entry name" value="FAD-oxidoreductase_2"/>
</dbReference>
<evidence type="ECO:0000256" key="9">
    <source>
        <dbReference type="SAM" id="SignalP"/>
    </source>
</evidence>
<keyword evidence="12" id="KW-1185">Reference proteome</keyword>
<dbReference type="InterPro" id="IPR003953">
    <property type="entry name" value="FAD-dep_OxRdtase_2_FAD-bd"/>
</dbReference>
<dbReference type="Pfam" id="PF04205">
    <property type="entry name" value="FMN_bind"/>
    <property type="match status" value="1"/>
</dbReference>
<evidence type="ECO:0000259" key="10">
    <source>
        <dbReference type="SMART" id="SM00900"/>
    </source>
</evidence>
<dbReference type="GO" id="GO:0033765">
    <property type="term" value="F:steroid dehydrogenase activity, acting on the CH-CH group of donors"/>
    <property type="evidence" value="ECO:0007669"/>
    <property type="project" value="UniProtKB-ARBA"/>
</dbReference>
<evidence type="ECO:0000256" key="7">
    <source>
        <dbReference type="ARBA" id="ARBA00023002"/>
    </source>
</evidence>
<evidence type="ECO:0000256" key="4">
    <source>
        <dbReference type="ARBA" id="ARBA00015872"/>
    </source>
</evidence>
<protein>
    <recommendedName>
        <fullName evidence="4">Urocanate reductase</fullName>
        <ecNumber evidence="3">1.3.99.33</ecNumber>
    </recommendedName>
</protein>
<dbReference type="InterPro" id="IPR027477">
    <property type="entry name" value="Succ_DH/fumarate_Rdtase_cat_sf"/>
</dbReference>
<accession>A0AA37MZ86</accession>
<dbReference type="Gene3D" id="3.90.700.10">
    <property type="entry name" value="Succinate dehydrogenase/fumarate reductase flavoprotein, catalytic domain"/>
    <property type="match status" value="1"/>
</dbReference>
<evidence type="ECO:0000256" key="3">
    <source>
        <dbReference type="ARBA" id="ARBA00013137"/>
    </source>
</evidence>
<dbReference type="PANTHER" id="PTHR43400">
    <property type="entry name" value="FUMARATE REDUCTASE"/>
    <property type="match status" value="1"/>
</dbReference>
<dbReference type="GO" id="GO:0008202">
    <property type="term" value="P:steroid metabolic process"/>
    <property type="evidence" value="ECO:0007669"/>
    <property type="project" value="UniProtKB-ARBA"/>
</dbReference>
<evidence type="ECO:0000256" key="8">
    <source>
        <dbReference type="ARBA" id="ARBA00049922"/>
    </source>
</evidence>
<feature type="chain" id="PRO_5041386726" description="Urocanate reductase" evidence="9">
    <location>
        <begin position="20"/>
        <end position="668"/>
    </location>
</feature>
<evidence type="ECO:0000313" key="12">
    <source>
        <dbReference type="Proteomes" id="UP001055185"/>
    </source>
</evidence>
<comment type="cofactor">
    <cofactor evidence="2">
        <name>FAD</name>
        <dbReference type="ChEBI" id="CHEBI:57692"/>
    </cofactor>
</comment>